<proteinExistence type="predicted"/>
<feature type="coiled-coil region" evidence="1">
    <location>
        <begin position="68"/>
        <end position="95"/>
    </location>
</feature>
<sequence length="878" mass="99552">MASKCYICCQLLEGKSQKAKKLLLFEEAAKKYLGVLNDLSEDKFGGRIPVVDDECRKCYICNSCCGSIDRLLNLKMKVEEEKNKLISKLETLITTEVTEPQLQNYTSTPRTSRKRSSSSRELSSSILTVPYETYKKTYTLSPFTEENIKRMARKSYRSLSTSLLDSDRTGDIFLLQLLDQMKKEMKHICSTTHNSVLRDSNEAVRHFSWDVLSDELWNNAPTLITVLSELALGDQQLSCTIASMLLKKRLPKMGLLQRAVSLLLYGNGTNTKNEASTSPVQRFASTNEYDEEPEDISNGHEDIFIETEDFLVDNEVSVPDDDSSESEIDDFAEQLEDTCSSRRSDENMIVQCSSLEQSEVANSNWEGFKIVGDNIDKNIRPSYERLNSHTISLHYFHSYAALDRIDLSGVSDAMKGSLINVSKLLPSKDDVSETKSHFSILISRILVQRMTEFISEAGTVVWHIPHERQAEMSKKSTVVPLGVILRNENKIDEMSKILDELHKYVPAKEVSSQNTLPNGESEEVTDDKLYQILIGGDQLTVARARSAIGIRRNHNTNKEKLQGLIPVVEDWHARVIFVRLMKVSSGRQRGTLMQLKNLLQATSVPKDPKQNVKATEDFLYKVLVGYIVAAAKEVLRTINGPTTVQEVSQIIIDRYVRLLSVPTGIDESDAIATYTSELITLLLLWEDFHDATREGDGKRVMMLWKFLLIVFNATNRYNYRIEAVTLLLQYNFLFSERKAQQLAYSRFINTHGRIGCNISCDLHLEHLNRRLKAILRNLQSNMQTKIICRAARSVGFVQEICSQFENETSNKTISDKHPVPSIAKDVSLIVDTLEDSPGILVNTPNRSESLFKINKTILEDFDIENLTGRIINVARTYL</sequence>
<evidence type="ECO:0000259" key="3">
    <source>
        <dbReference type="Pfam" id="PF20231"/>
    </source>
</evidence>
<dbReference type="EnsemblMetazoa" id="Aqu2.1.43068_001">
    <property type="protein sequence ID" value="Aqu2.1.43068_001"/>
    <property type="gene ID" value="Aqu2.1.43068"/>
</dbReference>
<reference evidence="4" key="1">
    <citation type="submission" date="2017-05" db="UniProtKB">
        <authorList>
            <consortium name="EnsemblMetazoa"/>
        </authorList>
    </citation>
    <scope>IDENTIFICATION</scope>
</reference>
<dbReference type="OMA" id="WHIPHER"/>
<dbReference type="AlphaFoldDB" id="A0A1X7VUI6"/>
<name>A0A1X7VUI6_AMPQE</name>
<feature type="region of interest" description="Disordered" evidence="2">
    <location>
        <begin position="100"/>
        <end position="121"/>
    </location>
</feature>
<dbReference type="Pfam" id="PF20231">
    <property type="entry name" value="DUF6589"/>
    <property type="match status" value="1"/>
</dbReference>
<evidence type="ECO:0000256" key="1">
    <source>
        <dbReference type="SAM" id="Coils"/>
    </source>
</evidence>
<keyword evidence="1" id="KW-0175">Coiled coil</keyword>
<protein>
    <recommendedName>
        <fullName evidence="3">DUF6589 domain-containing protein</fullName>
    </recommendedName>
</protein>
<dbReference type="OrthoDB" id="6135889at2759"/>
<dbReference type="InParanoid" id="A0A1X7VUI6"/>
<dbReference type="InterPro" id="IPR046496">
    <property type="entry name" value="DUF6589"/>
</dbReference>
<dbReference type="STRING" id="400682.A0A1X7VUI6"/>
<organism evidence="4">
    <name type="scientific">Amphimedon queenslandica</name>
    <name type="common">Sponge</name>
    <dbReference type="NCBI Taxonomy" id="400682"/>
    <lineage>
        <taxon>Eukaryota</taxon>
        <taxon>Metazoa</taxon>
        <taxon>Porifera</taxon>
        <taxon>Demospongiae</taxon>
        <taxon>Heteroscleromorpha</taxon>
        <taxon>Haplosclerida</taxon>
        <taxon>Niphatidae</taxon>
        <taxon>Amphimedon</taxon>
    </lineage>
</organism>
<evidence type="ECO:0000256" key="2">
    <source>
        <dbReference type="SAM" id="MobiDB-lite"/>
    </source>
</evidence>
<accession>A0A1X7VUI6</accession>
<evidence type="ECO:0000313" key="4">
    <source>
        <dbReference type="EnsemblMetazoa" id="Aqu2.1.43068_001"/>
    </source>
</evidence>
<feature type="domain" description="DUF6589" evidence="3">
    <location>
        <begin position="423"/>
        <end position="817"/>
    </location>
</feature>
<dbReference type="eggNOG" id="ENOG502RW29">
    <property type="taxonomic scope" value="Eukaryota"/>
</dbReference>